<name>B3DX51_METI4</name>
<gene>
    <name evidence="1" type="ordered locus">Minf_0131</name>
</gene>
<sequence length="55" mass="6461">MDSFLREALASVSFKKIGELRWLCRIKRLDDLSHSGYFLAQFVSSKMIVQKERKP</sequence>
<dbReference type="HOGENOM" id="CLU_3027089_0_0_0"/>
<dbReference type="KEGG" id="min:Minf_0131"/>
<dbReference type="EMBL" id="CP000975">
    <property type="protein sequence ID" value="ACD82191.1"/>
    <property type="molecule type" value="Genomic_DNA"/>
</dbReference>
<organism evidence="1 2">
    <name type="scientific">Methylacidiphilum infernorum (isolate V4)</name>
    <name type="common">Methylokorus infernorum (strain V4)</name>
    <dbReference type="NCBI Taxonomy" id="481448"/>
    <lineage>
        <taxon>Bacteria</taxon>
        <taxon>Pseudomonadati</taxon>
        <taxon>Verrucomicrobiota</taxon>
        <taxon>Methylacidiphilae</taxon>
        <taxon>Methylacidiphilales</taxon>
        <taxon>Methylacidiphilaceae</taxon>
        <taxon>Methylacidiphilum (ex Ratnadevi et al. 2023)</taxon>
    </lineage>
</organism>
<proteinExistence type="predicted"/>
<dbReference type="AlphaFoldDB" id="B3DX51"/>
<evidence type="ECO:0000313" key="2">
    <source>
        <dbReference type="Proteomes" id="UP000009149"/>
    </source>
</evidence>
<dbReference type="STRING" id="481448.Minf_0131"/>
<dbReference type="Proteomes" id="UP000009149">
    <property type="component" value="Chromosome"/>
</dbReference>
<reference evidence="1 2" key="1">
    <citation type="journal article" date="2008" name="Biol. Direct">
        <title>Complete genome sequence of the extremely acidophilic methanotroph isolate V4, Methylacidiphilum infernorum, a representative of the bacterial phylum Verrucomicrobia.</title>
        <authorList>
            <person name="Hou S."/>
            <person name="Makarova K.S."/>
            <person name="Saw J.H."/>
            <person name="Senin P."/>
            <person name="Ly B.V."/>
            <person name="Zhou Z."/>
            <person name="Ren Y."/>
            <person name="Wang J."/>
            <person name="Galperin M.Y."/>
            <person name="Omelchenko M.V."/>
            <person name="Wolf Y.I."/>
            <person name="Yutin N."/>
            <person name="Koonin E.V."/>
            <person name="Stott M.B."/>
            <person name="Mountain B.W."/>
            <person name="Crowe M.A."/>
            <person name="Smirnova A.V."/>
            <person name="Dunfield P.F."/>
            <person name="Feng L."/>
            <person name="Wang L."/>
            <person name="Alam M."/>
        </authorList>
    </citation>
    <scope>NUCLEOTIDE SEQUENCE [LARGE SCALE GENOMIC DNA]</scope>
    <source>
        <strain evidence="2">Isolate V4</strain>
    </source>
</reference>
<protein>
    <submittedName>
        <fullName evidence="1">Uncharacterized protein</fullName>
    </submittedName>
</protein>
<accession>B3DX51</accession>
<evidence type="ECO:0000313" key="1">
    <source>
        <dbReference type="EMBL" id="ACD82191.1"/>
    </source>
</evidence>